<keyword evidence="1" id="KW-1133">Transmembrane helix</keyword>
<proteinExistence type="predicted"/>
<evidence type="ECO:0000313" key="2">
    <source>
        <dbReference type="Proteomes" id="UP000095283"/>
    </source>
</evidence>
<reference evidence="3" key="1">
    <citation type="submission" date="2016-11" db="UniProtKB">
        <authorList>
            <consortium name="WormBaseParasite"/>
        </authorList>
    </citation>
    <scope>IDENTIFICATION</scope>
</reference>
<dbReference type="InterPro" id="IPR051697">
    <property type="entry name" value="Patched_domain-protein"/>
</dbReference>
<protein>
    <submittedName>
        <fullName evidence="3">Anoctamin</fullName>
    </submittedName>
</protein>
<keyword evidence="1" id="KW-0812">Transmembrane</keyword>
<feature type="transmembrane region" description="Helical" evidence="1">
    <location>
        <begin position="45"/>
        <end position="64"/>
    </location>
</feature>
<accession>A0A1I7X637</accession>
<dbReference type="PANTHER" id="PTHR10796:SF185">
    <property type="entry name" value="SSD DOMAIN-CONTAINING PROTEIN"/>
    <property type="match status" value="1"/>
</dbReference>
<evidence type="ECO:0000313" key="3">
    <source>
        <dbReference type="WBParaSite" id="Hba_13028"/>
    </source>
</evidence>
<keyword evidence="1" id="KW-0472">Membrane</keyword>
<dbReference type="GO" id="GO:0030659">
    <property type="term" value="C:cytoplasmic vesicle membrane"/>
    <property type="evidence" value="ECO:0007669"/>
    <property type="project" value="TreeGrafter"/>
</dbReference>
<sequence>MFNKVVMSDKAGMPSTLSEYGKRFEDWMIEMFYKYGLILGKNPFWFLWGPIIFTLACSPGLFWLKINLDLYKLFVPTDAPVRYEFERSLEFNKMPLGDLTTHRARREMKELPFRDFEMERLRRDLELLAADQQNSTRFRREAKMDPHKKMVKEKKASVRQSKAPIKHDILRFYVVHKNFENLLQSKYLGPLYEYTNQMMDVTMEFNNMHFELEDFCQKEPSAKKCDNMLNVWIKHADVLFKDGKVKTNPNLQLSYPVLYLFNRPKDIGNVRIMAFE</sequence>
<keyword evidence="2" id="KW-1185">Reference proteome</keyword>
<dbReference type="GO" id="GO:0005886">
    <property type="term" value="C:plasma membrane"/>
    <property type="evidence" value="ECO:0007669"/>
    <property type="project" value="TreeGrafter"/>
</dbReference>
<dbReference type="AlphaFoldDB" id="A0A1I7X637"/>
<dbReference type="GO" id="GO:0006897">
    <property type="term" value="P:endocytosis"/>
    <property type="evidence" value="ECO:0007669"/>
    <property type="project" value="TreeGrafter"/>
</dbReference>
<dbReference type="GO" id="GO:0018996">
    <property type="term" value="P:molting cycle, collagen and cuticulin-based cuticle"/>
    <property type="evidence" value="ECO:0007669"/>
    <property type="project" value="TreeGrafter"/>
</dbReference>
<dbReference type="Proteomes" id="UP000095283">
    <property type="component" value="Unplaced"/>
</dbReference>
<name>A0A1I7X637_HETBA</name>
<evidence type="ECO:0000256" key="1">
    <source>
        <dbReference type="SAM" id="Phobius"/>
    </source>
</evidence>
<dbReference type="PANTHER" id="PTHR10796">
    <property type="entry name" value="PATCHED-RELATED"/>
    <property type="match status" value="1"/>
</dbReference>
<organism evidence="2 3">
    <name type="scientific">Heterorhabditis bacteriophora</name>
    <name type="common">Entomopathogenic nematode worm</name>
    <dbReference type="NCBI Taxonomy" id="37862"/>
    <lineage>
        <taxon>Eukaryota</taxon>
        <taxon>Metazoa</taxon>
        <taxon>Ecdysozoa</taxon>
        <taxon>Nematoda</taxon>
        <taxon>Chromadorea</taxon>
        <taxon>Rhabditida</taxon>
        <taxon>Rhabditina</taxon>
        <taxon>Rhabditomorpha</taxon>
        <taxon>Strongyloidea</taxon>
        <taxon>Heterorhabditidae</taxon>
        <taxon>Heterorhabditis</taxon>
    </lineage>
</organism>
<dbReference type="WBParaSite" id="Hba_13028">
    <property type="protein sequence ID" value="Hba_13028"/>
    <property type="gene ID" value="Hba_13028"/>
</dbReference>